<evidence type="ECO:0000313" key="1">
    <source>
        <dbReference type="EMBL" id="GAT90672.1"/>
    </source>
</evidence>
<proteinExistence type="predicted"/>
<reference evidence="1 2" key="1">
    <citation type="journal article" date="2016" name="Syst. Appl. Microbiol.">
        <title>Genomic characterization of a fructophilic bee symbiont Lactobacillus kunkeei reveals its niche-specific adaptation.</title>
        <authorList>
            <person name="Maeno S."/>
            <person name="Tanizawa Y."/>
            <person name="Kanesaki Y."/>
            <person name="Kubota E."/>
            <person name="Kumar H."/>
            <person name="Dicks L."/>
            <person name="Salminen S."/>
            <person name="Nakagawa J."/>
            <person name="Arita M."/>
            <person name="Endo A."/>
        </authorList>
    </citation>
    <scope>NUCLEOTIDE SEQUENCE [LARGE SCALE GENOMIC DNA]</scope>
    <source>
        <strain evidence="1 2">FF30-6</strain>
    </source>
</reference>
<organism evidence="1 2">
    <name type="scientific">Apilactobacillus kunkeei</name>
    <dbReference type="NCBI Taxonomy" id="148814"/>
    <lineage>
        <taxon>Bacteria</taxon>
        <taxon>Bacillati</taxon>
        <taxon>Bacillota</taxon>
        <taxon>Bacilli</taxon>
        <taxon>Lactobacillales</taxon>
        <taxon>Lactobacillaceae</taxon>
        <taxon>Apilactobacillus</taxon>
    </lineage>
</organism>
<dbReference type="PROSITE" id="PS51257">
    <property type="entry name" value="PROKAR_LIPOPROTEIN"/>
    <property type="match status" value="1"/>
</dbReference>
<accession>A0A0C3ADQ1</accession>
<name>A0A0C3ADQ1_9LACO</name>
<dbReference type="PATRIC" id="fig|148814.6.peg.579"/>
<protein>
    <submittedName>
        <fullName evidence="1">Uncharacterized protein</fullName>
    </submittedName>
</protein>
<sequence>MKKLSIIGFALLAVVTLSACSNSKTKQKADQSTKPTKYVKLVNENNQTKLVTKKGSITFYKTYRGTSYDNNGKKRFDMALYSFKATNNSDKMLTAGQIVNNTKLLASAKIDGNDKKLDQPLAYSSAYTNKNANEQAKLNRYEQSWENEPIRPHQTIIVTSPDAFQLVDNGNNEDLLVVTQDNYTKKSVISQKHNKLSLSQIHAKKVNQAIDIVK</sequence>
<dbReference type="RefSeq" id="WP_041153112.1">
    <property type="nucleotide sequence ID" value="NZ_BDDX01000006.1"/>
</dbReference>
<comment type="caution">
    <text evidence="1">The sequence shown here is derived from an EMBL/GenBank/DDBJ whole genome shotgun (WGS) entry which is preliminary data.</text>
</comment>
<evidence type="ECO:0000313" key="2">
    <source>
        <dbReference type="Proteomes" id="UP000186588"/>
    </source>
</evidence>
<dbReference type="AlphaFoldDB" id="A0A0C3ADQ1"/>
<gene>
    <name evidence="1" type="ORF">FF306_00775</name>
</gene>
<dbReference type="Proteomes" id="UP000186588">
    <property type="component" value="Unassembled WGS sequence"/>
</dbReference>
<dbReference type="EMBL" id="BDDX01000006">
    <property type="protein sequence ID" value="GAT90672.1"/>
    <property type="molecule type" value="Genomic_DNA"/>
</dbReference>